<dbReference type="Proteomes" id="UP000806285">
    <property type="component" value="Unassembled WGS sequence"/>
</dbReference>
<evidence type="ECO:0008006" key="3">
    <source>
        <dbReference type="Google" id="ProtNLM"/>
    </source>
</evidence>
<name>A0ABR9S7Z2_9BURK</name>
<evidence type="ECO:0000313" key="1">
    <source>
        <dbReference type="EMBL" id="MBE7369539.1"/>
    </source>
</evidence>
<organism evidence="1 2">
    <name type="scientific">Ramlibacter pallidus</name>
    <dbReference type="NCBI Taxonomy" id="2780087"/>
    <lineage>
        <taxon>Bacteria</taxon>
        <taxon>Pseudomonadati</taxon>
        <taxon>Pseudomonadota</taxon>
        <taxon>Betaproteobacteria</taxon>
        <taxon>Burkholderiales</taxon>
        <taxon>Comamonadaceae</taxon>
        <taxon>Ramlibacter</taxon>
    </lineage>
</organism>
<evidence type="ECO:0000313" key="2">
    <source>
        <dbReference type="Proteomes" id="UP000806285"/>
    </source>
</evidence>
<dbReference type="RefSeq" id="WP_193678161.1">
    <property type="nucleotide sequence ID" value="NZ_JADDIV010000005.1"/>
</dbReference>
<dbReference type="EMBL" id="JADDIV010000005">
    <property type="protein sequence ID" value="MBE7369539.1"/>
    <property type="molecule type" value="Genomic_DNA"/>
</dbReference>
<gene>
    <name evidence="1" type="ORF">IM787_18395</name>
</gene>
<protein>
    <recommendedName>
        <fullName evidence="3">Peptidase M48 domain-containing protein</fullName>
    </recommendedName>
</protein>
<sequence length="294" mass="33032">MSVDSEVLLLLYLAVNFIVAHEYSHLANSHLEYLNTQRAMAEAADVDPFTSQVLDLESYALELDADCGALTFTIARLLTQCADIKLGRSAYLNPFFSESSLRVLGSERLIARYFGVALRLAFEVLLRDLSSPFGGRTHPASRIRGQWCMTLVMDHAREGRTPREFSHWCFHGWYHAFIFAHKGRGITPPYSDAEEIHRVAGGPLAARMYAKWASIRPSLKLMQRGNREPARATVWGENWLMVSSVDMCQDCEGLIDAVRTTPHPSCLVKMLDDVAGASVYRCRNCGTVWQVLTE</sequence>
<reference evidence="1 2" key="1">
    <citation type="submission" date="2020-10" db="EMBL/GenBank/DDBJ databases">
        <title>Ramlibacter sp. HM2 16S ribosomal RNA gene Genome sequencing and assembly.</title>
        <authorList>
            <person name="Kang M."/>
        </authorList>
    </citation>
    <scope>NUCLEOTIDE SEQUENCE [LARGE SCALE GENOMIC DNA]</scope>
    <source>
        <strain evidence="1 2">HM2</strain>
    </source>
</reference>
<comment type="caution">
    <text evidence="1">The sequence shown here is derived from an EMBL/GenBank/DDBJ whole genome shotgun (WGS) entry which is preliminary data.</text>
</comment>
<proteinExistence type="predicted"/>
<keyword evidence="2" id="KW-1185">Reference proteome</keyword>
<accession>A0ABR9S7Z2</accession>